<dbReference type="Gene3D" id="2.130.10.10">
    <property type="entry name" value="YVTN repeat-like/Quinoprotein amine dehydrogenase"/>
    <property type="match status" value="3"/>
</dbReference>
<feature type="domain" description="RSE1/DDB1/CPSF1 first beta-propeller" evidence="5">
    <location>
        <begin position="12"/>
        <end position="395"/>
    </location>
</feature>
<feature type="compositionally biased region" description="Basic and acidic residues" evidence="3">
    <location>
        <begin position="274"/>
        <end position="303"/>
    </location>
</feature>
<dbReference type="InParanoid" id="A8NRX7"/>
<dbReference type="HOGENOM" id="CLU_002893_0_0_1"/>
<comment type="caution">
    <text evidence="7">The sequence shown here is derived from an EMBL/GenBank/DDBJ whole genome shotgun (WGS) entry which is preliminary data.</text>
</comment>
<keyword evidence="8" id="KW-1185">Reference proteome</keyword>
<gene>
    <name evidence="7" type="ORF">CC1G_02971</name>
</gene>
<dbReference type="InterPro" id="IPR018846">
    <property type="entry name" value="Beta-prop_RSE1/DDB1/CPSF1_1st"/>
</dbReference>
<dbReference type="GeneID" id="6012418"/>
<dbReference type="SUPFAM" id="SSF69322">
    <property type="entry name" value="Tricorn protease domain 2"/>
    <property type="match status" value="1"/>
</dbReference>
<dbReference type="Gene3D" id="1.10.150.910">
    <property type="match status" value="1"/>
</dbReference>
<feature type="region of interest" description="Disordered" evidence="3">
    <location>
        <begin position="413"/>
        <end position="441"/>
    </location>
</feature>
<protein>
    <recommendedName>
        <fullName evidence="9">DNA damage-binding protein 1</fullName>
    </recommendedName>
</protein>
<dbReference type="Pfam" id="PF03178">
    <property type="entry name" value="CPSF_A"/>
    <property type="match status" value="1"/>
</dbReference>
<dbReference type="STRING" id="240176.A8NRX7"/>
<evidence type="ECO:0000259" key="5">
    <source>
        <dbReference type="Pfam" id="PF10433"/>
    </source>
</evidence>
<dbReference type="VEuPathDB" id="FungiDB:CC1G_02971"/>
<organism evidence="7 8">
    <name type="scientific">Coprinopsis cinerea (strain Okayama-7 / 130 / ATCC MYA-4618 / FGSC 9003)</name>
    <name type="common">Inky cap fungus</name>
    <name type="synonym">Hormographiella aspergillata</name>
    <dbReference type="NCBI Taxonomy" id="240176"/>
    <lineage>
        <taxon>Eukaryota</taxon>
        <taxon>Fungi</taxon>
        <taxon>Dikarya</taxon>
        <taxon>Basidiomycota</taxon>
        <taxon>Agaricomycotina</taxon>
        <taxon>Agaricomycetes</taxon>
        <taxon>Agaricomycetidae</taxon>
        <taxon>Agaricales</taxon>
        <taxon>Agaricineae</taxon>
        <taxon>Psathyrellaceae</taxon>
        <taxon>Coprinopsis</taxon>
    </lineage>
</organism>
<dbReference type="InterPro" id="IPR050358">
    <property type="entry name" value="RSE1/DDB1/CFT1"/>
</dbReference>
<evidence type="ECO:0000259" key="6">
    <source>
        <dbReference type="Pfam" id="PF23726"/>
    </source>
</evidence>
<proteinExistence type="predicted"/>
<evidence type="ECO:0000256" key="1">
    <source>
        <dbReference type="ARBA" id="ARBA00004123"/>
    </source>
</evidence>
<feature type="domain" description="RSE1/DDB1/CPSF1 second beta-propeller" evidence="6">
    <location>
        <begin position="513"/>
        <end position="876"/>
    </location>
</feature>
<comment type="subcellular location">
    <subcellularLocation>
        <location evidence="1">Nucleus</location>
    </subcellularLocation>
</comment>
<evidence type="ECO:0000259" key="4">
    <source>
        <dbReference type="Pfam" id="PF03178"/>
    </source>
</evidence>
<dbReference type="KEGG" id="cci:CC1G_02971"/>
<dbReference type="PANTHER" id="PTHR10644">
    <property type="entry name" value="DNA REPAIR/RNA PROCESSING CPSF FAMILY"/>
    <property type="match status" value="1"/>
</dbReference>
<sequence>MKIVTTFHPSSSVVSSVKCRLASRDLEHLVIAKLDRIDVYSLQPSGLQHECGIDVWGRVLCVKVLPIPGTDRSKLVLMTSHPDPELVFFSYRDNVEGGAQLKVTKSLSLYERSSRTAEFFNDLLIHPSGTLAIASCYVGKLRIVKLEGGDWVEDYDYTLPELNVLSIAFLPTEEYSIAILHVDLQSRVQLLAREIPESSDSDFSIRPSTVLNPTVISNKSIPFPTEYIPKLVAVPAGQYEEVDDDSTFLGGVLVIGGRKILLYELASEESREKQKGKAARLEKMLADSDKAQEARAKQAEREGRRRKPTASVVWPWDEVATWCVIDDSRFLISDVCGGLSLLGVDNVKTNGMTLLPLGMTSPPTSLTYLTNQVIFVGSHLGDSQLVQVSSTPNNQDGPMLDILPEIKTVARNMPAPSRDKGKGRASDEAMDVDDEDDDDISRGRIIKPEGSHLHVLHSFKNIAPINDAVVVDVEGNGQNEIVTCSGGYTSGSLNIVRSGAEYHEAATLPGVCNVNSLWTIKSNFEDTIHSHIVASTHDRTLLFRIKDDGRNTTFTLLDSTAARDFITDQPTVALANVRKRVSVERKSVYRDCNWVVQVTDNVVNLLEHDVVLGGFNKRASWSPPSSVAPRPVEIVAADINPTQVVLALSGGRLVVLRHNEEGTAFELVAEKNTLREISAVSCQAADTKTPYTKVFLVGYWEQVAEADTDRDTVVEILELERRSNPGSGTPSLTCLVKVSKKYVPALPRSLLLYSFGVPDSEPTNLKPNSQPTHLFCGLADGSVAHFVVWKDGGLNVTDSKIVPLGTTPVKFSACVVDGKRCVLAVGNRASIFSYERKRMAHSPVMLKDLNAAYPLNTHTFPTSFILANHQGLTIGSVKEIGKISIRTIPLGYDNPQRIVHIPLLRAYAVACATYTPVRVGDAEAFKGSLKLLDDLTFKQLSQYNCDSDEVISALTTFTEEISGKETPLLVVGTSSSSQARLLVFSVASSEACQELTLITSLEVNGQHVNSLCVMGNYVLAAVDCAVFSYKFKGSSDDTDSQSSELKEVGEWNHNYIVRSLGSFNNSLVIGDIASSVSLVNVNKGQFTPIARDYAPLFPYALEALSENALIGGNDASNLFTFSLGQGGMGRKVLERDGSFFLGDLATKFIRGSITTDYTAIEALEPIAIFFTGSGRIGAVIDIKDQQLALHLSGLQRNLSALVQGVGASTHTKFRAPRNNRGRTDAEAAGFGFIDGDFVETFLGMLGDKGMVDKVMTGQSAPEKLEFSVDEYQKTLETLQGLH</sequence>
<dbReference type="OMA" id="HQDFLMR"/>
<dbReference type="Proteomes" id="UP000001861">
    <property type="component" value="Unassembled WGS sequence"/>
</dbReference>
<dbReference type="FunCoup" id="A8NRX7">
    <property type="interactions" value="764"/>
</dbReference>
<feature type="compositionally biased region" description="Acidic residues" evidence="3">
    <location>
        <begin position="428"/>
        <end position="439"/>
    </location>
</feature>
<accession>A8NRX7</accession>
<evidence type="ECO:0000313" key="8">
    <source>
        <dbReference type="Proteomes" id="UP000001861"/>
    </source>
</evidence>
<dbReference type="Pfam" id="PF23726">
    <property type="entry name" value="Beta-prop_RSE1_2nd"/>
    <property type="match status" value="1"/>
</dbReference>
<dbReference type="GO" id="GO:0005634">
    <property type="term" value="C:nucleus"/>
    <property type="evidence" value="ECO:0007669"/>
    <property type="project" value="UniProtKB-SubCell"/>
</dbReference>
<evidence type="ECO:0008006" key="9">
    <source>
        <dbReference type="Google" id="ProtNLM"/>
    </source>
</evidence>
<evidence type="ECO:0000256" key="2">
    <source>
        <dbReference type="ARBA" id="ARBA00023242"/>
    </source>
</evidence>
<reference evidence="7 8" key="1">
    <citation type="journal article" date="2010" name="Proc. Natl. Acad. Sci. U.S.A.">
        <title>Insights into evolution of multicellular fungi from the assembled chromosomes of the mushroom Coprinopsis cinerea (Coprinus cinereus).</title>
        <authorList>
            <person name="Stajich J.E."/>
            <person name="Wilke S.K."/>
            <person name="Ahren D."/>
            <person name="Au C.H."/>
            <person name="Birren B.W."/>
            <person name="Borodovsky M."/>
            <person name="Burns C."/>
            <person name="Canback B."/>
            <person name="Casselton L.A."/>
            <person name="Cheng C.K."/>
            <person name="Deng J."/>
            <person name="Dietrich F.S."/>
            <person name="Fargo D.C."/>
            <person name="Farman M.L."/>
            <person name="Gathman A.C."/>
            <person name="Goldberg J."/>
            <person name="Guigo R."/>
            <person name="Hoegger P.J."/>
            <person name="Hooker J.B."/>
            <person name="Huggins A."/>
            <person name="James T.Y."/>
            <person name="Kamada T."/>
            <person name="Kilaru S."/>
            <person name="Kodira C."/>
            <person name="Kues U."/>
            <person name="Kupfer D."/>
            <person name="Kwan H.S."/>
            <person name="Lomsadze A."/>
            <person name="Li W."/>
            <person name="Lilly W.W."/>
            <person name="Ma L.J."/>
            <person name="Mackey A.J."/>
            <person name="Manning G."/>
            <person name="Martin F."/>
            <person name="Muraguchi H."/>
            <person name="Natvig D.O."/>
            <person name="Palmerini H."/>
            <person name="Ramesh M.A."/>
            <person name="Rehmeyer C.J."/>
            <person name="Roe B.A."/>
            <person name="Shenoy N."/>
            <person name="Stanke M."/>
            <person name="Ter-Hovhannisyan V."/>
            <person name="Tunlid A."/>
            <person name="Velagapudi R."/>
            <person name="Vision T.J."/>
            <person name="Zeng Q."/>
            <person name="Zolan M.E."/>
            <person name="Pukkila P.J."/>
        </authorList>
    </citation>
    <scope>NUCLEOTIDE SEQUENCE [LARGE SCALE GENOMIC DNA]</scope>
    <source>
        <strain evidence="8">Okayama-7 / 130 / ATCC MYA-4618 / FGSC 9003</strain>
    </source>
</reference>
<dbReference type="EMBL" id="AACS02000008">
    <property type="protein sequence ID" value="EAU85948.2"/>
    <property type="molecule type" value="Genomic_DNA"/>
</dbReference>
<feature type="region of interest" description="Disordered" evidence="3">
    <location>
        <begin position="274"/>
        <end position="307"/>
    </location>
</feature>
<evidence type="ECO:0000256" key="3">
    <source>
        <dbReference type="SAM" id="MobiDB-lite"/>
    </source>
</evidence>
<keyword evidence="2" id="KW-0539">Nucleus</keyword>
<dbReference type="eggNOG" id="KOG1897">
    <property type="taxonomic scope" value="Eukaryota"/>
</dbReference>
<dbReference type="InterPro" id="IPR058543">
    <property type="entry name" value="Beta-prop_RSE1/DDB1/CPSF1_2nd"/>
</dbReference>
<dbReference type="GO" id="GO:0003676">
    <property type="term" value="F:nucleic acid binding"/>
    <property type="evidence" value="ECO:0007669"/>
    <property type="project" value="InterPro"/>
</dbReference>
<feature type="domain" description="RSE1/DDB1/CPSF1 C-terminal" evidence="4">
    <location>
        <begin position="927"/>
        <end position="1242"/>
    </location>
</feature>
<dbReference type="InterPro" id="IPR015943">
    <property type="entry name" value="WD40/YVTN_repeat-like_dom_sf"/>
</dbReference>
<dbReference type="RefSeq" id="XP_001835883.2">
    <property type="nucleotide sequence ID" value="XM_001835831.2"/>
</dbReference>
<dbReference type="InterPro" id="IPR004871">
    <property type="entry name" value="RSE1/DDB1/CPSF1_C"/>
</dbReference>
<dbReference type="Pfam" id="PF10433">
    <property type="entry name" value="Beta-prop_RSE1_1st"/>
    <property type="match status" value="1"/>
</dbReference>
<evidence type="ECO:0000313" key="7">
    <source>
        <dbReference type="EMBL" id="EAU85948.2"/>
    </source>
</evidence>
<dbReference type="OrthoDB" id="433457at2759"/>
<name>A8NRX7_COPC7</name>
<feature type="compositionally biased region" description="Basic and acidic residues" evidence="3">
    <location>
        <begin position="417"/>
        <end position="427"/>
    </location>
</feature>